<feature type="compositionally biased region" description="Basic and acidic residues" evidence="1">
    <location>
        <begin position="527"/>
        <end position="539"/>
    </location>
</feature>
<organism evidence="3">
    <name type="scientific">Fagus sylvatica</name>
    <name type="common">Beechnut</name>
    <dbReference type="NCBI Taxonomy" id="28930"/>
    <lineage>
        <taxon>Eukaryota</taxon>
        <taxon>Viridiplantae</taxon>
        <taxon>Streptophyta</taxon>
        <taxon>Embryophyta</taxon>
        <taxon>Tracheophyta</taxon>
        <taxon>Spermatophyta</taxon>
        <taxon>Magnoliopsida</taxon>
        <taxon>eudicotyledons</taxon>
        <taxon>Gunneridae</taxon>
        <taxon>Pentapetalae</taxon>
        <taxon>rosids</taxon>
        <taxon>fabids</taxon>
        <taxon>Fagales</taxon>
        <taxon>Fagaceae</taxon>
        <taxon>Fagus</taxon>
    </lineage>
</organism>
<evidence type="ECO:0000256" key="1">
    <source>
        <dbReference type="SAM" id="MobiDB-lite"/>
    </source>
</evidence>
<feature type="region of interest" description="Disordered" evidence="1">
    <location>
        <begin position="1"/>
        <end position="58"/>
    </location>
</feature>
<reference evidence="3" key="1">
    <citation type="submission" date="2018-02" db="EMBL/GenBank/DDBJ databases">
        <authorList>
            <person name="Cohen D.B."/>
            <person name="Kent A.D."/>
        </authorList>
    </citation>
    <scope>NUCLEOTIDE SEQUENCE</scope>
</reference>
<dbReference type="AlphaFoldDB" id="A0A2N9I8N0"/>
<feature type="compositionally biased region" description="Gly residues" evidence="1">
    <location>
        <begin position="11"/>
        <end position="24"/>
    </location>
</feature>
<dbReference type="PANTHER" id="PTHR46033:SF80">
    <property type="entry name" value="PROTEIN MAIN-LIKE 2-LIKE"/>
    <property type="match status" value="1"/>
</dbReference>
<feature type="compositionally biased region" description="Basic and acidic residues" evidence="1">
    <location>
        <begin position="707"/>
        <end position="722"/>
    </location>
</feature>
<sequence length="1149" mass="125158">MAYSSKKSAKGRGGSSSGKGGPSIAGGATTPRGLEDNSSSSDSVLGSPEPLGDILGRPTVDPWYRSSERFPSAPVSLQPPPADWEWLVMREDTAVNVAWTPNFREIRDLQIQRNEMLAVPLVFDFQCSRAIEWAYWIDSELADREFCDRLEQAGVLRSILISRCSNMYRDTEALRQLVQRWCPSTHTFFFAHGELTVTLEDVENHWLLPILGDQGPIELELSPEESRIEAALVDYIGRKNVALRGWSISIELRMLQFEEPPLWRTGSANVFSLYTQLDLLHAEELARASCHIVTTALNSSILHTFLWEHALEYIKKGSKFYDHSLIPSLDSESKVCWRPYGVTHRGFSYESVMSSFCDVEAHDYTLIARDMGSLTYLSATNAGWLPVLSSGGLQFTVYSAHRVRRQFGFDQEVPTVMGIAAGEIPTINPFLRARAFTYWSGTAPRSYTSPLPHPRLFVATNTMTTYANRQSLGYAVWHHENSRWVIHGNHHPPLWLRDHPHVSTPGKVPSSRGRRTASAGTPTVKRKQPDRSKKREAPSKDSPAQASKKKKTSATKGSKEVLALKTAVTRPPLAGEDIPQGVSAPVSKKPVKKTRAGKRTFVPPAFPSAPSSIAARVAARKSSRGVVYSEKRSKQRADTSSRVPIKIPDDLDSSSSSNDPSGAAAEEIEREDAETGAAETVSGADDFAADISSIDTSAALSTSSGEKNVEARVSTEDDKVSMDELEAAEASFDSTPVASASKPVSAEEAVEEHATVGVVTSTERVVETTPMAITSSGRTAQGGPSGSGSRVDPSLLDSTTVRVPTPPSPLLESGGTASTPITTAAEASAAVTVQESEVVPTAIEEIPVGEKGPAHVPDILEGVTQVEHAEVAVSEEPVQADTRLGSDIPTMEEAFVQDPANDISMEDMADTHDSYDAVLAEAEDPITGTQATNIEVTAPITTHTSPTKIGELNGHGLIPICCPLSDEPGGNEAVVEEERRHQTAAVEFAIRGQPGLLSTARSATLGSSVLADMDAFFREFDRTSFSSRHAEYFWTFDDVKADFEIFRVPREGIRFLKALWENYGSCSSYFRLEAIEGGFKFGFILDYLRRLARDIFSRRVLAELRVAEARVAALRDALNMVAPDPWDLASARRVSAETHAKSALQGLLS</sequence>
<dbReference type="EMBL" id="OIVN01005002">
    <property type="protein sequence ID" value="SPD20400.1"/>
    <property type="molecule type" value="Genomic_DNA"/>
</dbReference>
<feature type="compositionally biased region" description="Low complexity" evidence="1">
    <location>
        <begin position="36"/>
        <end position="50"/>
    </location>
</feature>
<feature type="region of interest" description="Disordered" evidence="1">
    <location>
        <begin position="769"/>
        <end position="797"/>
    </location>
</feature>
<feature type="compositionally biased region" description="Low complexity" evidence="1">
    <location>
        <begin position="653"/>
        <end position="665"/>
    </location>
</feature>
<evidence type="ECO:0000259" key="2">
    <source>
        <dbReference type="Pfam" id="PF10536"/>
    </source>
</evidence>
<dbReference type="Pfam" id="PF10536">
    <property type="entry name" value="PMD"/>
    <property type="match status" value="1"/>
</dbReference>
<dbReference type="InterPro" id="IPR019557">
    <property type="entry name" value="AminoTfrase-like_pln_mobile"/>
</dbReference>
<dbReference type="PANTHER" id="PTHR46033">
    <property type="entry name" value="PROTEIN MAIN-LIKE 2"/>
    <property type="match status" value="1"/>
</dbReference>
<feature type="region of interest" description="Disordered" evidence="1">
    <location>
        <begin position="697"/>
        <end position="749"/>
    </location>
</feature>
<evidence type="ECO:0000313" key="3">
    <source>
        <dbReference type="EMBL" id="SPD20400.1"/>
    </source>
</evidence>
<accession>A0A2N9I8N0</accession>
<feature type="domain" description="Aminotransferase-like plant mobile" evidence="2">
    <location>
        <begin position="158"/>
        <end position="214"/>
    </location>
</feature>
<name>A0A2N9I8N0_FAGSY</name>
<dbReference type="InterPro" id="IPR044824">
    <property type="entry name" value="MAIN-like"/>
</dbReference>
<proteinExistence type="predicted"/>
<protein>
    <recommendedName>
        <fullName evidence="2">Aminotransferase-like plant mobile domain-containing protein</fullName>
    </recommendedName>
</protein>
<dbReference type="GO" id="GO:0010073">
    <property type="term" value="P:meristem maintenance"/>
    <property type="evidence" value="ECO:0007669"/>
    <property type="project" value="InterPro"/>
</dbReference>
<feature type="compositionally biased region" description="Basic and acidic residues" evidence="1">
    <location>
        <begin position="629"/>
        <end position="639"/>
    </location>
</feature>
<feature type="region of interest" description="Disordered" evidence="1">
    <location>
        <begin position="497"/>
        <end position="684"/>
    </location>
</feature>
<gene>
    <name evidence="3" type="ORF">FSB_LOCUS48282</name>
</gene>
<feature type="compositionally biased region" description="Basic residues" evidence="1">
    <location>
        <begin position="589"/>
        <end position="598"/>
    </location>
</feature>